<evidence type="ECO:0000313" key="3">
    <source>
        <dbReference type="Proteomes" id="UP000031512"/>
    </source>
</evidence>
<dbReference type="VEuPathDB" id="PiroplasmaDB:BEWA_003870"/>
<proteinExistence type="predicted"/>
<dbReference type="RefSeq" id="XP_004830645.1">
    <property type="nucleotide sequence ID" value="XM_004830588.1"/>
</dbReference>
<dbReference type="GeneID" id="15805861"/>
<name>L0B1J0_THEEQ</name>
<organism evidence="2 3">
    <name type="scientific">Theileria equi strain WA</name>
    <dbReference type="NCBI Taxonomy" id="1537102"/>
    <lineage>
        <taxon>Eukaryota</taxon>
        <taxon>Sar</taxon>
        <taxon>Alveolata</taxon>
        <taxon>Apicomplexa</taxon>
        <taxon>Aconoidasida</taxon>
        <taxon>Piroplasmida</taxon>
        <taxon>Theileriidae</taxon>
        <taxon>Theileria</taxon>
    </lineage>
</organism>
<evidence type="ECO:0000256" key="1">
    <source>
        <dbReference type="SAM" id="SignalP"/>
    </source>
</evidence>
<dbReference type="KEGG" id="beq:BEWA_003870"/>
<keyword evidence="1" id="KW-0732">Signal</keyword>
<dbReference type="AlphaFoldDB" id="L0B1J0"/>
<feature type="signal peptide" evidence="1">
    <location>
        <begin position="1"/>
        <end position="18"/>
    </location>
</feature>
<sequence>MEARLALLFLSLLGVAVCEDFMENAVAGNAPAVSSAGLVLDIENPNLNAVDLFKGALGYLGYQRYTSKDGRAFVEVLADDAQIWSAGKDTSEATVVHVYLKGEDPRLMYLVSRWDTVSKYECFAREGREWMNITQSDFNERLDALIDAAEDEVEGYIVDITNPPKKALEIMEPSEQEPFLVIKPLPGTKIVELVQGEDDIWIGEGELCTAASFFVKNKKPVLAQLTLERPDNETETLYFERRIFGWYEMTPKLFEFKVERFKLAVKEDDDGFMTAAVYTAVLAVVSFTLF</sequence>
<protein>
    <submittedName>
        <fullName evidence="2">Signal peptide-containing protein</fullName>
    </submittedName>
</protein>
<dbReference type="Proteomes" id="UP000031512">
    <property type="component" value="Chromosome 3"/>
</dbReference>
<accession>L0B1J0</accession>
<dbReference type="EMBL" id="CP001670">
    <property type="protein sequence ID" value="AFZ80979.1"/>
    <property type="molecule type" value="Genomic_DNA"/>
</dbReference>
<gene>
    <name evidence="2" type="ORF">BEWA_003870</name>
</gene>
<feature type="chain" id="PRO_5003939638" evidence="1">
    <location>
        <begin position="19"/>
        <end position="290"/>
    </location>
</feature>
<reference evidence="2 3" key="1">
    <citation type="journal article" date="2012" name="BMC Genomics">
        <title>Comparative genomic analysis and phylogenetic position of Theileria equi.</title>
        <authorList>
            <person name="Kappmeyer L.S."/>
            <person name="Thiagarajan M."/>
            <person name="Herndon D.R."/>
            <person name="Ramsay J.D."/>
            <person name="Caler E."/>
            <person name="Djikeng A."/>
            <person name="Gillespie J.J."/>
            <person name="Lau A.O."/>
            <person name="Roalson E.H."/>
            <person name="Silva J.C."/>
            <person name="Silva M.G."/>
            <person name="Suarez C.E."/>
            <person name="Ueti M.W."/>
            <person name="Nene V.M."/>
            <person name="Mealey R.H."/>
            <person name="Knowles D.P."/>
            <person name="Brayton K.A."/>
        </authorList>
    </citation>
    <scope>NUCLEOTIDE SEQUENCE [LARGE SCALE GENOMIC DNA]</scope>
    <source>
        <strain evidence="2 3">WA</strain>
    </source>
</reference>
<evidence type="ECO:0000313" key="2">
    <source>
        <dbReference type="EMBL" id="AFZ80979.1"/>
    </source>
</evidence>
<keyword evidence="3" id="KW-1185">Reference proteome</keyword>